<dbReference type="Proteomes" id="UP000030764">
    <property type="component" value="Unassembled WGS sequence"/>
</dbReference>
<evidence type="ECO:0000313" key="1">
    <source>
        <dbReference type="EMBL" id="KFD52522.1"/>
    </source>
</evidence>
<evidence type="ECO:0000313" key="3">
    <source>
        <dbReference type="Proteomes" id="UP000030764"/>
    </source>
</evidence>
<dbReference type="EMBL" id="KL363226">
    <property type="protein sequence ID" value="KFD52522.1"/>
    <property type="molecule type" value="Genomic_DNA"/>
</dbReference>
<evidence type="ECO:0000313" key="2">
    <source>
        <dbReference type="EMBL" id="KFD65220.1"/>
    </source>
</evidence>
<dbReference type="AlphaFoldDB" id="A0A085N6X4"/>
<accession>A0A085N6X4</accession>
<sequence>PSLNFNVGSETNWLPPIIIIYRNSHSLIAWSLSKDQTERVREGLVGWLVVARSGDGDRSCQFLWPSLAAPPKQSNRSVGVARPWWRRTSLQEEEEEEEACRQLQLLD</sequence>
<feature type="non-terminal residue" evidence="2">
    <location>
        <position position="1"/>
    </location>
</feature>
<organism evidence="2">
    <name type="scientific">Trichuris suis</name>
    <name type="common">pig whipworm</name>
    <dbReference type="NCBI Taxonomy" id="68888"/>
    <lineage>
        <taxon>Eukaryota</taxon>
        <taxon>Metazoa</taxon>
        <taxon>Ecdysozoa</taxon>
        <taxon>Nematoda</taxon>
        <taxon>Enoplea</taxon>
        <taxon>Dorylaimia</taxon>
        <taxon>Trichinellida</taxon>
        <taxon>Trichuridae</taxon>
        <taxon>Trichuris</taxon>
    </lineage>
</organism>
<dbReference type="Proteomes" id="UP000030758">
    <property type="component" value="Unassembled WGS sequence"/>
</dbReference>
<proteinExistence type="predicted"/>
<name>A0A085N6X4_9BILA</name>
<reference evidence="2 3" key="1">
    <citation type="journal article" date="2014" name="Nat. Genet.">
        <title>Genome and transcriptome of the porcine whipworm Trichuris suis.</title>
        <authorList>
            <person name="Jex A.R."/>
            <person name="Nejsum P."/>
            <person name="Schwarz E.M."/>
            <person name="Hu L."/>
            <person name="Young N.D."/>
            <person name="Hall R.S."/>
            <person name="Korhonen P.K."/>
            <person name="Liao S."/>
            <person name="Thamsborg S."/>
            <person name="Xia J."/>
            <person name="Xu P."/>
            <person name="Wang S."/>
            <person name="Scheerlinck J.P."/>
            <person name="Hofmann A."/>
            <person name="Sternberg P.W."/>
            <person name="Wang J."/>
            <person name="Gasser R.B."/>
        </authorList>
    </citation>
    <scope>NUCLEOTIDE SEQUENCE [LARGE SCALE GENOMIC DNA]</scope>
    <source>
        <strain evidence="2">DCEP-RM93F</strain>
        <strain evidence="1">DCEP-RM93M</strain>
    </source>
</reference>
<gene>
    <name evidence="1" type="ORF">M513_06556</name>
    <name evidence="2" type="ORF">M514_06556</name>
</gene>
<keyword evidence="3" id="KW-1185">Reference proteome</keyword>
<protein>
    <submittedName>
        <fullName evidence="2">Uncharacterized protein</fullName>
    </submittedName>
</protein>
<dbReference type="EMBL" id="KL367542">
    <property type="protein sequence ID" value="KFD65220.1"/>
    <property type="molecule type" value="Genomic_DNA"/>
</dbReference>